<evidence type="ECO:0000256" key="2">
    <source>
        <dbReference type="ARBA" id="ARBA00023157"/>
    </source>
</evidence>
<dbReference type="InterPro" id="IPR055355">
    <property type="entry name" value="ZP-C"/>
</dbReference>
<dbReference type="Gene3D" id="2.60.40.4100">
    <property type="entry name" value="Zona pellucida, ZP-C domain"/>
    <property type="match status" value="1"/>
</dbReference>
<proteinExistence type="predicted"/>
<dbReference type="Ensembl" id="ENSSMAT00000014159.2">
    <property type="protein sequence ID" value="ENSSMAP00000013972.2"/>
    <property type="gene ID" value="ENSSMAG00000008574.2"/>
</dbReference>
<dbReference type="PROSITE" id="PS51034">
    <property type="entry name" value="ZP_2"/>
    <property type="match status" value="1"/>
</dbReference>
<dbReference type="InterPro" id="IPR001507">
    <property type="entry name" value="ZP_dom"/>
</dbReference>
<accession>A0A8D3A7Y1</accession>
<dbReference type="Proteomes" id="UP000694558">
    <property type="component" value="Chromosome 3"/>
</dbReference>
<protein>
    <submittedName>
        <fullName evidence="4">Si:dkey-4p15.5</fullName>
    </submittedName>
</protein>
<evidence type="ECO:0000259" key="3">
    <source>
        <dbReference type="PROSITE" id="PS51034"/>
    </source>
</evidence>
<sequence length="348" mass="39505">KEFSFKYMYLSIYICPMYQALYNESMMALNNEFNKLECFGTADWTAVPPVLKFKIPLNESAITACNSNFKVLFTIVGSGAFVDFSNVQYINISGEVNSRDPSTSKITYRSQILYKFSCRYPMQYLLNNTQVAVSGVNLAIQGNNGSFISTLNMQLYKDEGYKDRLEIPQTGINLKTKVYVSVKAENLTDRFHVLLDRCYATTSPIPLTSTFYDLFIGCTLNPQIKVELNGVSQMANFSFEAFRFVDHKEQIVSTYYVHCVTRLCETTSCSTLLPVSKLWRRKRETHEVLPNATVSSPAILVSQQTRGTSLEQTAINILSYLKTFYALTNETCGKEANMISKCLMNDYI</sequence>
<organism evidence="4 5">
    <name type="scientific">Scophthalmus maximus</name>
    <name type="common">Turbot</name>
    <name type="synonym">Psetta maxima</name>
    <dbReference type="NCBI Taxonomy" id="52904"/>
    <lineage>
        <taxon>Eukaryota</taxon>
        <taxon>Metazoa</taxon>
        <taxon>Chordata</taxon>
        <taxon>Craniata</taxon>
        <taxon>Vertebrata</taxon>
        <taxon>Euteleostomi</taxon>
        <taxon>Actinopterygii</taxon>
        <taxon>Neopterygii</taxon>
        <taxon>Teleostei</taxon>
        <taxon>Neoteleostei</taxon>
        <taxon>Acanthomorphata</taxon>
        <taxon>Carangaria</taxon>
        <taxon>Pleuronectiformes</taxon>
        <taxon>Pleuronectoidei</taxon>
        <taxon>Scophthalmidae</taxon>
        <taxon>Scophthalmus</taxon>
    </lineage>
</organism>
<dbReference type="InterPro" id="IPR055356">
    <property type="entry name" value="ZP-N"/>
</dbReference>
<dbReference type="AlphaFoldDB" id="A0A8D3A7Y1"/>
<dbReference type="SMART" id="SM00241">
    <property type="entry name" value="ZP"/>
    <property type="match status" value="1"/>
</dbReference>
<dbReference type="Pfam" id="PF23344">
    <property type="entry name" value="ZP-N"/>
    <property type="match status" value="1"/>
</dbReference>
<evidence type="ECO:0000313" key="5">
    <source>
        <dbReference type="Proteomes" id="UP000694558"/>
    </source>
</evidence>
<dbReference type="InterPro" id="IPR042235">
    <property type="entry name" value="ZP-C_dom"/>
</dbReference>
<dbReference type="PANTHER" id="PTHR14002">
    <property type="entry name" value="ENDOGLIN/TGF-BETA RECEPTOR TYPE III"/>
    <property type="match status" value="1"/>
</dbReference>
<reference evidence="4" key="2">
    <citation type="submission" date="2025-08" db="UniProtKB">
        <authorList>
            <consortium name="Ensembl"/>
        </authorList>
    </citation>
    <scope>IDENTIFICATION</scope>
</reference>
<evidence type="ECO:0000313" key="4">
    <source>
        <dbReference type="Ensembl" id="ENSSMAP00000013972.2"/>
    </source>
</evidence>
<evidence type="ECO:0000256" key="1">
    <source>
        <dbReference type="ARBA" id="ARBA00022729"/>
    </source>
</evidence>
<feature type="domain" description="ZP" evidence="3">
    <location>
        <begin position="2"/>
        <end position="282"/>
    </location>
</feature>
<keyword evidence="2" id="KW-1015">Disulfide bond</keyword>
<dbReference type="PANTHER" id="PTHR14002:SF10">
    <property type="entry name" value="ZONA PELLUCIDA-LIKE DOMAIN-CONTAINING PROTEIN 1-RELATED"/>
    <property type="match status" value="1"/>
</dbReference>
<keyword evidence="1" id="KW-0732">Signal</keyword>
<reference evidence="4" key="1">
    <citation type="submission" date="2023-05" db="EMBL/GenBank/DDBJ databases">
        <title>High-quality long-read genome of Scophthalmus maximus.</title>
        <authorList>
            <person name="Lien S."/>
            <person name="Martinez P."/>
        </authorList>
    </citation>
    <scope>NUCLEOTIDE SEQUENCE [LARGE SCALE GENOMIC DNA]</scope>
</reference>
<name>A0A8D3A7Y1_SCOMX</name>
<dbReference type="Pfam" id="PF00100">
    <property type="entry name" value="Zona_pellucida"/>
    <property type="match status" value="1"/>
</dbReference>
<dbReference type="GeneTree" id="ENSGT00940000164443"/>